<name>A0A2S8FG82_9BACT</name>
<dbReference type="InterPro" id="IPR004843">
    <property type="entry name" value="Calcineurin-like_PHP"/>
</dbReference>
<dbReference type="OrthoDB" id="384253at2"/>
<evidence type="ECO:0000313" key="3">
    <source>
        <dbReference type="Proteomes" id="UP000240009"/>
    </source>
</evidence>
<dbReference type="InterPro" id="IPR050126">
    <property type="entry name" value="Ap4A_hydrolase"/>
</dbReference>
<dbReference type="CDD" id="cd00144">
    <property type="entry name" value="MPP_PPP_family"/>
    <property type="match status" value="1"/>
</dbReference>
<dbReference type="GO" id="GO:0008803">
    <property type="term" value="F:bis(5'-nucleosyl)-tetraphosphatase (symmetrical) activity"/>
    <property type="evidence" value="ECO:0007669"/>
    <property type="project" value="TreeGrafter"/>
</dbReference>
<protein>
    <submittedName>
        <fullName evidence="2">Serine/threonine protein phosphatase</fullName>
    </submittedName>
</protein>
<dbReference type="InterPro" id="IPR006186">
    <property type="entry name" value="Ser/Thr-sp_prot-phosphatase"/>
</dbReference>
<dbReference type="Pfam" id="PF00149">
    <property type="entry name" value="Metallophos"/>
    <property type="match status" value="1"/>
</dbReference>
<accession>A0A2S8FG82</accession>
<dbReference type="InterPro" id="IPR029052">
    <property type="entry name" value="Metallo-depent_PP-like"/>
</dbReference>
<organism evidence="2 3">
    <name type="scientific">Blastopirellula marina</name>
    <dbReference type="NCBI Taxonomy" id="124"/>
    <lineage>
        <taxon>Bacteria</taxon>
        <taxon>Pseudomonadati</taxon>
        <taxon>Planctomycetota</taxon>
        <taxon>Planctomycetia</taxon>
        <taxon>Pirellulales</taxon>
        <taxon>Pirellulaceae</taxon>
        <taxon>Blastopirellula</taxon>
    </lineage>
</organism>
<dbReference type="EMBL" id="PUIA01000037">
    <property type="protein sequence ID" value="PQO31171.1"/>
    <property type="molecule type" value="Genomic_DNA"/>
</dbReference>
<evidence type="ECO:0000313" key="2">
    <source>
        <dbReference type="EMBL" id="PQO31171.1"/>
    </source>
</evidence>
<evidence type="ECO:0000259" key="1">
    <source>
        <dbReference type="Pfam" id="PF00149"/>
    </source>
</evidence>
<dbReference type="SUPFAM" id="SSF56300">
    <property type="entry name" value="Metallo-dependent phosphatases"/>
    <property type="match status" value="1"/>
</dbReference>
<dbReference type="GO" id="GO:0005737">
    <property type="term" value="C:cytoplasm"/>
    <property type="evidence" value="ECO:0007669"/>
    <property type="project" value="TreeGrafter"/>
</dbReference>
<dbReference type="GO" id="GO:0016791">
    <property type="term" value="F:phosphatase activity"/>
    <property type="evidence" value="ECO:0007669"/>
    <property type="project" value="TreeGrafter"/>
</dbReference>
<sequence>MRTLAIGDVHGCLTALDKMLAVIELAPEDRLVFLGDYVDRGPDSYGVIERILELRKQHDVVCLTGNHEIMMGSAREDEGIYLSWLGYGGEEALESYVRDPVDEPSLARVPQRHWHFLDEECLPYFEDDTHIFVHANVRPDLPLEAQDEMTLYWDKFANHGPHCSGKKVICGHTSQKSGWPLNVGHSVVIDTWVYGEGWLTCLDVHKGYFWQANQVGDTRTGVLA</sequence>
<dbReference type="PRINTS" id="PR00114">
    <property type="entry name" value="STPHPHTASE"/>
</dbReference>
<feature type="domain" description="Calcineurin-like phosphoesterase" evidence="1">
    <location>
        <begin position="1"/>
        <end position="87"/>
    </location>
</feature>
<dbReference type="PANTHER" id="PTHR42850:SF4">
    <property type="entry name" value="ZINC-DEPENDENT ENDOPOLYPHOSPHATASE"/>
    <property type="match status" value="1"/>
</dbReference>
<gene>
    <name evidence="2" type="ORF">C5Y96_12530</name>
</gene>
<dbReference type="RefSeq" id="WP_105353714.1">
    <property type="nucleotide sequence ID" value="NZ_PUIA01000037.1"/>
</dbReference>
<comment type="caution">
    <text evidence="2">The sequence shown here is derived from an EMBL/GenBank/DDBJ whole genome shotgun (WGS) entry which is preliminary data.</text>
</comment>
<reference evidence="2 3" key="1">
    <citation type="submission" date="2018-02" db="EMBL/GenBank/DDBJ databases">
        <title>Comparative genomes isolates from brazilian mangrove.</title>
        <authorList>
            <person name="Araujo J.E."/>
            <person name="Taketani R.G."/>
            <person name="Silva M.C.P."/>
            <person name="Loureco M.V."/>
            <person name="Andreote F.D."/>
        </authorList>
    </citation>
    <scope>NUCLEOTIDE SEQUENCE [LARGE SCALE GENOMIC DNA]</scope>
    <source>
        <strain evidence="2 3">HEX-2 MGV</strain>
    </source>
</reference>
<dbReference type="PANTHER" id="PTHR42850">
    <property type="entry name" value="METALLOPHOSPHOESTERASE"/>
    <property type="match status" value="1"/>
</dbReference>
<dbReference type="Gene3D" id="3.60.21.10">
    <property type="match status" value="1"/>
</dbReference>
<proteinExistence type="predicted"/>
<dbReference type="AlphaFoldDB" id="A0A2S8FG82"/>
<dbReference type="Proteomes" id="UP000240009">
    <property type="component" value="Unassembled WGS sequence"/>
</dbReference>
<dbReference type="GO" id="GO:0110154">
    <property type="term" value="P:RNA decapping"/>
    <property type="evidence" value="ECO:0007669"/>
    <property type="project" value="TreeGrafter"/>
</dbReference>